<comment type="caution">
    <text evidence="2">The sequence shown here is derived from an EMBL/GenBank/DDBJ whole genome shotgun (WGS) entry which is preliminary data.</text>
</comment>
<feature type="compositionally biased region" description="Low complexity" evidence="1">
    <location>
        <begin position="282"/>
        <end position="315"/>
    </location>
</feature>
<feature type="region of interest" description="Disordered" evidence="1">
    <location>
        <begin position="253"/>
        <end position="315"/>
    </location>
</feature>
<dbReference type="Pfam" id="PF15892">
    <property type="entry name" value="BNR_4"/>
    <property type="match status" value="1"/>
</dbReference>
<protein>
    <submittedName>
        <fullName evidence="2">Uncharacterized protein</fullName>
    </submittedName>
</protein>
<dbReference type="Proteomes" id="UP000520767">
    <property type="component" value="Unassembled WGS sequence"/>
</dbReference>
<name>A0A7W7VIJ5_9PSEU</name>
<evidence type="ECO:0000313" key="3">
    <source>
        <dbReference type="Proteomes" id="UP000520767"/>
    </source>
</evidence>
<dbReference type="EMBL" id="JACHJQ010000010">
    <property type="protein sequence ID" value="MBB4911518.1"/>
    <property type="molecule type" value="Genomic_DNA"/>
</dbReference>
<keyword evidence="3" id="KW-1185">Reference proteome</keyword>
<reference evidence="2 3" key="1">
    <citation type="submission" date="2020-08" db="EMBL/GenBank/DDBJ databases">
        <title>Genomic Encyclopedia of Type Strains, Phase III (KMG-III): the genomes of soil and plant-associated and newly described type strains.</title>
        <authorList>
            <person name="Whitman W."/>
        </authorList>
    </citation>
    <scope>NUCLEOTIDE SEQUENCE [LARGE SCALE GENOMIC DNA]</scope>
    <source>
        <strain evidence="2 3">CECT 8960</strain>
    </source>
</reference>
<proteinExistence type="predicted"/>
<sequence length="315" mass="33958">MAGTVYFGSTRTADQAVAESVTGTSLAVPPSFTLAPSGAWCWFGDPRAVHNRGLHRRTFVGYITSVGDIRVTQYDHDTGQTVTSTLMTRFQVDDHNNPSILIRHDGRVVVFWSGHLGPTMYYRRSVAVEDISAGWESVKSLPTNTPGNSGYTYSNPVELSSEQNRLYLFWRGGNFNPSWSTTNGSDVWTTARTLVTVPGQRPYLKVASNDVDTIHFAFTDGHPRNVQTSIYHMYYRAGSLYRSDGTRIGPVTTAVTPAQATGSTTATRAPARHGYTTSPSTAAGDRSSPSPGSRPTPTTATTTAGGPAAPGRRAS</sequence>
<dbReference type="AlphaFoldDB" id="A0A7W7VIJ5"/>
<evidence type="ECO:0000256" key="1">
    <source>
        <dbReference type="SAM" id="MobiDB-lite"/>
    </source>
</evidence>
<organism evidence="2 3">
    <name type="scientific">Actinophytocola algeriensis</name>
    <dbReference type="NCBI Taxonomy" id="1768010"/>
    <lineage>
        <taxon>Bacteria</taxon>
        <taxon>Bacillati</taxon>
        <taxon>Actinomycetota</taxon>
        <taxon>Actinomycetes</taxon>
        <taxon>Pseudonocardiales</taxon>
        <taxon>Pseudonocardiaceae</taxon>
    </lineage>
</organism>
<accession>A0A7W7VIJ5</accession>
<evidence type="ECO:0000313" key="2">
    <source>
        <dbReference type="EMBL" id="MBB4911518.1"/>
    </source>
</evidence>
<dbReference type="RefSeq" id="WP_184815539.1">
    <property type="nucleotide sequence ID" value="NZ_JACHJQ010000010.1"/>
</dbReference>
<gene>
    <name evidence="2" type="ORF">FHR82_007788</name>
</gene>